<proteinExistence type="predicted"/>
<organism evidence="2 3">
    <name type="scientific">Rufibacter tibetensis</name>
    <dbReference type="NCBI Taxonomy" id="512763"/>
    <lineage>
        <taxon>Bacteria</taxon>
        <taxon>Pseudomonadati</taxon>
        <taxon>Bacteroidota</taxon>
        <taxon>Cytophagia</taxon>
        <taxon>Cytophagales</taxon>
        <taxon>Hymenobacteraceae</taxon>
        <taxon>Rufibacter</taxon>
    </lineage>
</organism>
<dbReference type="InterPro" id="IPR029063">
    <property type="entry name" value="SAM-dependent_MTases_sf"/>
</dbReference>
<dbReference type="EMBL" id="CP012643">
    <property type="protein sequence ID" value="ALI99650.1"/>
    <property type="molecule type" value="Genomic_DNA"/>
</dbReference>
<dbReference type="SUPFAM" id="SSF53335">
    <property type="entry name" value="S-adenosyl-L-methionine-dependent methyltransferases"/>
    <property type="match status" value="1"/>
</dbReference>
<dbReference type="CDD" id="cd02440">
    <property type="entry name" value="AdoMet_MTases"/>
    <property type="match status" value="1"/>
</dbReference>
<dbReference type="STRING" id="512763.DC20_12550"/>
<name>A0A0P0CQK0_9BACT</name>
<reference evidence="2 3" key="1">
    <citation type="submission" date="2015-08" db="EMBL/GenBank/DDBJ databases">
        <title>Complete genome sequence of Rufibacter tibetensis strain 1351t, a radiation-resistant bacterium from tibet plateau.</title>
        <authorList>
            <person name="Dai J."/>
        </authorList>
    </citation>
    <scope>NUCLEOTIDE SEQUENCE [LARGE SCALE GENOMIC DNA]</scope>
    <source>
        <strain evidence="2 3">1351</strain>
    </source>
</reference>
<dbReference type="OrthoDB" id="836632at2"/>
<dbReference type="AlphaFoldDB" id="A0A0P0CQK0"/>
<dbReference type="RefSeq" id="WP_062544143.1">
    <property type="nucleotide sequence ID" value="NZ_CP012643.1"/>
</dbReference>
<feature type="domain" description="Methyltransferase" evidence="1">
    <location>
        <begin position="45"/>
        <end position="142"/>
    </location>
</feature>
<evidence type="ECO:0000313" key="3">
    <source>
        <dbReference type="Proteomes" id="UP000061382"/>
    </source>
</evidence>
<dbReference type="Proteomes" id="UP000061382">
    <property type="component" value="Chromosome"/>
</dbReference>
<evidence type="ECO:0000313" key="2">
    <source>
        <dbReference type="EMBL" id="ALI99650.1"/>
    </source>
</evidence>
<dbReference type="Gene3D" id="3.40.50.150">
    <property type="entry name" value="Vaccinia Virus protein VP39"/>
    <property type="match status" value="1"/>
</dbReference>
<accession>A0A0P0CQK0</accession>
<sequence>MPSSSVPDFNLISPVYDALAKLVYGKSQQRAQAHFLSCIPAGARVLILGGGSGWILNQVLQHSTPAHVLFLEASSKMLEKAKGNVLPTASKTTVEFRLGTEASLSSSEMFHVVLTPFVLDLFTPQQAYAMMQRLDQALFPTGLWLHTDFYLSPSPLRKIWQKPLLWGMYWFFGLVSGILGKTLPPFESLFQKLGYKPQQEAFFYGKFIRAQVLQKAALLAKTSK</sequence>
<dbReference type="KEGG" id="rti:DC20_12550"/>
<protein>
    <recommendedName>
        <fullName evidence="1">Methyltransferase domain-containing protein</fullName>
    </recommendedName>
</protein>
<dbReference type="Pfam" id="PF13649">
    <property type="entry name" value="Methyltransf_25"/>
    <property type="match status" value="1"/>
</dbReference>
<keyword evidence="3" id="KW-1185">Reference proteome</keyword>
<dbReference type="PATRIC" id="fig|512763.3.peg.2752"/>
<dbReference type="InterPro" id="IPR041698">
    <property type="entry name" value="Methyltransf_25"/>
</dbReference>
<gene>
    <name evidence="2" type="ORF">DC20_12550</name>
</gene>
<evidence type="ECO:0000259" key="1">
    <source>
        <dbReference type="Pfam" id="PF13649"/>
    </source>
</evidence>